<protein>
    <submittedName>
        <fullName evidence="1">Uncharacterized protein</fullName>
    </submittedName>
</protein>
<gene>
    <name evidence="1" type="ORF">Tcan_17456</name>
</gene>
<dbReference type="AlphaFoldDB" id="A0A0B2VMH9"/>
<accession>A0A0B2VMH9</accession>
<keyword evidence="2" id="KW-1185">Reference proteome</keyword>
<dbReference type="Proteomes" id="UP000031036">
    <property type="component" value="Unassembled WGS sequence"/>
</dbReference>
<organism evidence="1 2">
    <name type="scientific">Toxocara canis</name>
    <name type="common">Canine roundworm</name>
    <dbReference type="NCBI Taxonomy" id="6265"/>
    <lineage>
        <taxon>Eukaryota</taxon>
        <taxon>Metazoa</taxon>
        <taxon>Ecdysozoa</taxon>
        <taxon>Nematoda</taxon>
        <taxon>Chromadorea</taxon>
        <taxon>Rhabditida</taxon>
        <taxon>Spirurina</taxon>
        <taxon>Ascaridomorpha</taxon>
        <taxon>Ascaridoidea</taxon>
        <taxon>Toxocaridae</taxon>
        <taxon>Toxocara</taxon>
    </lineage>
</organism>
<proteinExistence type="predicted"/>
<name>A0A0B2VMH9_TOXCA</name>
<dbReference type="EMBL" id="JPKZ01001310">
    <property type="protein sequence ID" value="KHN82763.1"/>
    <property type="molecule type" value="Genomic_DNA"/>
</dbReference>
<sequence length="112" mass="13100">MQKRRFVMQNPPILVHHSHSLSAVHVSIVSMKFWSTSHASTLLRTRWERAAHKRRKWDVGAENHHLTIRSVEERTMRTGSRASKWARNTETHYLAERNMASAEIVKVTYILA</sequence>
<evidence type="ECO:0000313" key="2">
    <source>
        <dbReference type="Proteomes" id="UP000031036"/>
    </source>
</evidence>
<evidence type="ECO:0000313" key="1">
    <source>
        <dbReference type="EMBL" id="KHN82763.1"/>
    </source>
</evidence>
<comment type="caution">
    <text evidence="1">The sequence shown here is derived from an EMBL/GenBank/DDBJ whole genome shotgun (WGS) entry which is preliminary data.</text>
</comment>
<reference evidence="1 2" key="1">
    <citation type="submission" date="2014-11" db="EMBL/GenBank/DDBJ databases">
        <title>Genetic blueprint of the zoonotic pathogen Toxocara canis.</title>
        <authorList>
            <person name="Zhu X.-Q."/>
            <person name="Korhonen P.K."/>
            <person name="Cai H."/>
            <person name="Young N.D."/>
            <person name="Nejsum P."/>
            <person name="von Samson-Himmelstjerna G."/>
            <person name="Boag P.R."/>
            <person name="Tan P."/>
            <person name="Li Q."/>
            <person name="Min J."/>
            <person name="Yang Y."/>
            <person name="Wang X."/>
            <person name="Fang X."/>
            <person name="Hall R.S."/>
            <person name="Hofmann A."/>
            <person name="Sternberg P.W."/>
            <person name="Jex A.R."/>
            <person name="Gasser R.B."/>
        </authorList>
    </citation>
    <scope>NUCLEOTIDE SEQUENCE [LARGE SCALE GENOMIC DNA]</scope>
    <source>
        <strain evidence="1">PN_DK_2014</strain>
    </source>
</reference>